<comment type="similarity">
    <text evidence="1">Belongs to the thioredoxin family.</text>
</comment>
<evidence type="ECO:0000256" key="4">
    <source>
        <dbReference type="ARBA" id="ARBA00022982"/>
    </source>
</evidence>
<dbReference type="InterPro" id="IPR036249">
    <property type="entry name" value="Thioredoxin-like_sf"/>
</dbReference>
<dbReference type="GO" id="GO:0046872">
    <property type="term" value="F:metal ion binding"/>
    <property type="evidence" value="ECO:0007669"/>
    <property type="project" value="UniProtKB-KW"/>
</dbReference>
<dbReference type="CDD" id="cd02947">
    <property type="entry name" value="TRX_family"/>
    <property type="match status" value="1"/>
</dbReference>
<dbReference type="SUPFAM" id="SSF52833">
    <property type="entry name" value="Thioredoxin-like"/>
    <property type="match status" value="1"/>
</dbReference>
<keyword evidence="5" id="KW-1015">Disulfide bond</keyword>
<gene>
    <name evidence="9" type="ORF">C7I55_14705</name>
</gene>
<protein>
    <recommendedName>
        <fullName evidence="7">Thioredoxin</fullName>
    </recommendedName>
</protein>
<evidence type="ECO:0000259" key="8">
    <source>
        <dbReference type="PROSITE" id="PS51352"/>
    </source>
</evidence>
<accession>A0A2P7QPC9</accession>
<dbReference type="Pfam" id="PF00085">
    <property type="entry name" value="Thioredoxin"/>
    <property type="match status" value="1"/>
</dbReference>
<dbReference type="EMBL" id="PXYI01000004">
    <property type="protein sequence ID" value="PSJ39819.1"/>
    <property type="molecule type" value="Genomic_DNA"/>
</dbReference>
<evidence type="ECO:0000256" key="2">
    <source>
        <dbReference type="ARBA" id="ARBA00022448"/>
    </source>
</evidence>
<dbReference type="PROSITE" id="PS00194">
    <property type="entry name" value="THIOREDOXIN_1"/>
    <property type="match status" value="1"/>
</dbReference>
<evidence type="ECO:0000313" key="9">
    <source>
        <dbReference type="EMBL" id="PSJ39819.1"/>
    </source>
</evidence>
<dbReference type="NCBIfam" id="TIGR01068">
    <property type="entry name" value="thioredoxin"/>
    <property type="match status" value="1"/>
</dbReference>
<dbReference type="InterPro" id="IPR049299">
    <property type="entry name" value="Thio2_N"/>
</dbReference>
<dbReference type="PANTHER" id="PTHR45663">
    <property type="entry name" value="GEO12009P1"/>
    <property type="match status" value="1"/>
</dbReference>
<evidence type="ECO:0000256" key="5">
    <source>
        <dbReference type="ARBA" id="ARBA00023157"/>
    </source>
</evidence>
<dbReference type="AlphaFoldDB" id="A0A2P7QPC9"/>
<comment type="caution">
    <text evidence="9">The sequence shown here is derived from an EMBL/GenBank/DDBJ whole genome shotgun (WGS) entry which is preliminary data.</text>
</comment>
<dbReference type="PANTHER" id="PTHR45663:SF11">
    <property type="entry name" value="GEO12009P1"/>
    <property type="match status" value="1"/>
</dbReference>
<dbReference type="GO" id="GO:0015035">
    <property type="term" value="F:protein-disulfide reductase activity"/>
    <property type="evidence" value="ECO:0007669"/>
    <property type="project" value="UniProtKB-UniRule"/>
</dbReference>
<evidence type="ECO:0000256" key="7">
    <source>
        <dbReference type="NCBIfam" id="TIGR01068"/>
    </source>
</evidence>
<dbReference type="PROSITE" id="PS51352">
    <property type="entry name" value="THIOREDOXIN_2"/>
    <property type="match status" value="1"/>
</dbReference>
<keyword evidence="2" id="KW-0813">Transport</keyword>
<keyword evidence="3" id="KW-0479">Metal-binding</keyword>
<dbReference type="NCBIfam" id="NF008229">
    <property type="entry name" value="PRK10996.1"/>
    <property type="match status" value="1"/>
</dbReference>
<evidence type="ECO:0000256" key="1">
    <source>
        <dbReference type="ARBA" id="ARBA00008987"/>
    </source>
</evidence>
<dbReference type="InterPro" id="IPR013766">
    <property type="entry name" value="Thioredoxin_domain"/>
</dbReference>
<dbReference type="Gene3D" id="2.30.30.380">
    <property type="entry name" value="Zn-finger domain of Sec23/24"/>
    <property type="match status" value="1"/>
</dbReference>
<name>A0A2P7QPC9_9SPHN</name>
<keyword evidence="10" id="KW-1185">Reference proteome</keyword>
<proteinExistence type="inferred from homology"/>
<dbReference type="InterPro" id="IPR017937">
    <property type="entry name" value="Thioredoxin_CS"/>
</dbReference>
<dbReference type="Proteomes" id="UP000241167">
    <property type="component" value="Unassembled WGS sequence"/>
</dbReference>
<dbReference type="PRINTS" id="PR00421">
    <property type="entry name" value="THIOREDOXIN"/>
</dbReference>
<dbReference type="GO" id="GO:0005737">
    <property type="term" value="C:cytoplasm"/>
    <property type="evidence" value="ECO:0007669"/>
    <property type="project" value="TreeGrafter"/>
</dbReference>
<keyword evidence="6" id="KW-0676">Redox-active center</keyword>
<dbReference type="Gene3D" id="3.40.30.10">
    <property type="entry name" value="Glutaredoxin"/>
    <property type="match status" value="1"/>
</dbReference>
<sequence>MAATLPDPLIVACPACAAPNRVPAARLGAGTCGKCRSALFAGKPLTLTGSNFDRHARTSDLPLLVDFWASWCGPCRQFAPIFETAARDFEPQLRLGKVDTEAEPGLSTRFAVRSIPSLILFSKGREVARTAGAMPLQQLAAWVRSVL</sequence>
<feature type="domain" description="Thioredoxin" evidence="8">
    <location>
        <begin position="16"/>
        <end position="147"/>
    </location>
</feature>
<dbReference type="FunFam" id="3.40.30.10:FF:000001">
    <property type="entry name" value="Thioredoxin"/>
    <property type="match status" value="1"/>
</dbReference>
<evidence type="ECO:0000256" key="3">
    <source>
        <dbReference type="ARBA" id="ARBA00022723"/>
    </source>
</evidence>
<dbReference type="InterPro" id="IPR005746">
    <property type="entry name" value="Thioredoxin"/>
</dbReference>
<evidence type="ECO:0000313" key="10">
    <source>
        <dbReference type="Proteomes" id="UP000241167"/>
    </source>
</evidence>
<reference evidence="9 10" key="1">
    <citation type="submission" date="2018-03" db="EMBL/GenBank/DDBJ databases">
        <title>The draft genome of Sphingosinicella sp. GL-C-18.</title>
        <authorList>
            <person name="Liu L."/>
            <person name="Li L."/>
            <person name="Liang L."/>
            <person name="Zhang X."/>
            <person name="Wang T."/>
        </authorList>
    </citation>
    <scope>NUCLEOTIDE SEQUENCE [LARGE SCALE GENOMIC DNA]</scope>
    <source>
        <strain evidence="9 10">GL-C-18</strain>
    </source>
</reference>
<dbReference type="Pfam" id="PF21352">
    <property type="entry name" value="Zn_ribbon_Thio2"/>
    <property type="match status" value="1"/>
</dbReference>
<organism evidence="9 10">
    <name type="scientific">Allosphingosinicella deserti</name>
    <dbReference type="NCBI Taxonomy" id="2116704"/>
    <lineage>
        <taxon>Bacteria</taxon>
        <taxon>Pseudomonadati</taxon>
        <taxon>Pseudomonadota</taxon>
        <taxon>Alphaproteobacteria</taxon>
        <taxon>Sphingomonadales</taxon>
        <taxon>Sphingomonadaceae</taxon>
        <taxon>Allosphingosinicella</taxon>
    </lineage>
</organism>
<keyword evidence="4" id="KW-0249">Electron transport</keyword>
<evidence type="ECO:0000256" key="6">
    <source>
        <dbReference type="ARBA" id="ARBA00023284"/>
    </source>
</evidence>
<dbReference type="RefSeq" id="WP_106513714.1">
    <property type="nucleotide sequence ID" value="NZ_PXYI01000004.1"/>
</dbReference>